<dbReference type="PANTHER" id="PTHR12788">
    <property type="entry name" value="PROTEIN-TYROSINE SULFOTRANSFERASE 2"/>
    <property type="match status" value="1"/>
</dbReference>
<dbReference type="EMBL" id="JAUOEL010000010">
    <property type="protein sequence ID" value="MDO5976984.1"/>
    <property type="molecule type" value="Genomic_DNA"/>
</dbReference>
<dbReference type="EC" id="2.8.2.-" evidence="3"/>
<dbReference type="PANTHER" id="PTHR12788:SF10">
    <property type="entry name" value="PROTEIN-TYROSINE SULFOTRANSFERASE"/>
    <property type="match status" value="1"/>
</dbReference>
<organism evidence="3 4">
    <name type="scientific">Flavivirga jejuensis</name>
    <dbReference type="NCBI Taxonomy" id="870487"/>
    <lineage>
        <taxon>Bacteria</taxon>
        <taxon>Pseudomonadati</taxon>
        <taxon>Bacteroidota</taxon>
        <taxon>Flavobacteriia</taxon>
        <taxon>Flavobacteriales</taxon>
        <taxon>Flavobacteriaceae</taxon>
        <taxon>Flavivirga</taxon>
    </lineage>
</organism>
<dbReference type="Gene3D" id="3.40.50.300">
    <property type="entry name" value="P-loop containing nucleotide triphosphate hydrolases"/>
    <property type="match status" value="1"/>
</dbReference>
<dbReference type="SUPFAM" id="SSF52540">
    <property type="entry name" value="P-loop containing nucleoside triphosphate hydrolases"/>
    <property type="match status" value="1"/>
</dbReference>
<dbReference type="Pfam" id="PF13469">
    <property type="entry name" value="Sulfotransfer_3"/>
    <property type="match status" value="1"/>
</dbReference>
<keyword evidence="1 3" id="KW-0808">Transferase</keyword>
<protein>
    <submittedName>
        <fullName evidence="3">Sulfotransferase</fullName>
        <ecNumber evidence="3">2.8.2.-</ecNumber>
    </submittedName>
</protein>
<dbReference type="InterPro" id="IPR026634">
    <property type="entry name" value="TPST-like"/>
</dbReference>
<evidence type="ECO:0000313" key="4">
    <source>
        <dbReference type="Proteomes" id="UP001176806"/>
    </source>
</evidence>
<keyword evidence="4" id="KW-1185">Reference proteome</keyword>
<dbReference type="Proteomes" id="UP001176806">
    <property type="component" value="Unassembled WGS sequence"/>
</dbReference>
<gene>
    <name evidence="3" type="ORF">Q4Q40_22520</name>
</gene>
<evidence type="ECO:0000256" key="1">
    <source>
        <dbReference type="ARBA" id="ARBA00022679"/>
    </source>
</evidence>
<keyword evidence="2" id="KW-0175">Coiled coil</keyword>
<sequence>MNKTKAIQIIGTQRSGSNLLRVMLNQIQDIDAPHPPHILKRFFPLLPKYGNLNDTHNFKTLIDDVCKLIELNPVPWEGFTPDREKIRLLCTSNSLIAIFNAIYSLKATATNSTYWCCKSMFNVQYAEEIETSGINPLYIYLYRDGRDVALSFKKAIVGPKHIFHIAKQWKENQEKCIQLGKNISSNRFFSICYEDLLANPEKILRELCVFLNISFSSSMLDYHISNESLKTASSGKMWQNLSKPVLKDNFNKFLKDMSYSDRTLFENIAGSTLLKLNYKVDLNKQEKSFSKEEIENFNIENELLKQKITLNACKEDLNKKQAQLNLLKEITNRNDVYVNL</sequence>
<name>A0ABT8WV10_9FLAO</name>
<accession>A0ABT8WV10</accession>
<proteinExistence type="predicted"/>
<comment type="caution">
    <text evidence="3">The sequence shown here is derived from an EMBL/GenBank/DDBJ whole genome shotgun (WGS) entry which is preliminary data.</text>
</comment>
<reference evidence="3" key="1">
    <citation type="submission" date="2023-07" db="EMBL/GenBank/DDBJ databases">
        <title>Two novel species in the genus Flavivirga.</title>
        <authorList>
            <person name="Kwon K."/>
        </authorList>
    </citation>
    <scope>NUCLEOTIDE SEQUENCE</scope>
    <source>
        <strain evidence="3">KACC 14158</strain>
    </source>
</reference>
<dbReference type="InterPro" id="IPR027417">
    <property type="entry name" value="P-loop_NTPase"/>
</dbReference>
<evidence type="ECO:0000256" key="2">
    <source>
        <dbReference type="SAM" id="Coils"/>
    </source>
</evidence>
<evidence type="ECO:0000313" key="3">
    <source>
        <dbReference type="EMBL" id="MDO5976984.1"/>
    </source>
</evidence>
<dbReference type="GO" id="GO:0016740">
    <property type="term" value="F:transferase activity"/>
    <property type="evidence" value="ECO:0007669"/>
    <property type="project" value="UniProtKB-KW"/>
</dbReference>
<dbReference type="RefSeq" id="WP_303304319.1">
    <property type="nucleotide sequence ID" value="NZ_BAABDA010000064.1"/>
</dbReference>
<feature type="coiled-coil region" evidence="2">
    <location>
        <begin position="287"/>
        <end position="330"/>
    </location>
</feature>